<accession>A0A1W1C2Z0</accession>
<proteinExistence type="predicted"/>
<dbReference type="EMBL" id="FPHE01000095">
    <property type="protein sequence ID" value="SFV60146.1"/>
    <property type="molecule type" value="Genomic_DNA"/>
</dbReference>
<sequence>MQMVKKGIGGFFLLVIFLILFSPKQEIYYLLEKRLEKDGIVISNEKFSDTLFGLTISDADIFVKGINMAKVKSLKLNIFFLYNQLSIESIETDKGIHKMAPKSIDNITATLSILKPYKVGVDAVGSFGSTSGGYYIGKNKLFFRLKEKKDISSFRKFLKKDKEGLFYEKFFR</sequence>
<evidence type="ECO:0000313" key="1">
    <source>
        <dbReference type="EMBL" id="SFV60146.1"/>
    </source>
</evidence>
<protein>
    <submittedName>
        <fullName evidence="1">Uncharacterized protein</fullName>
    </submittedName>
</protein>
<gene>
    <name evidence="1" type="ORF">MNB_SV-12-1017</name>
</gene>
<organism evidence="1">
    <name type="scientific">hydrothermal vent metagenome</name>
    <dbReference type="NCBI Taxonomy" id="652676"/>
    <lineage>
        <taxon>unclassified sequences</taxon>
        <taxon>metagenomes</taxon>
        <taxon>ecological metagenomes</taxon>
    </lineage>
</organism>
<dbReference type="AlphaFoldDB" id="A0A1W1C2Z0"/>
<reference evidence="1" key="1">
    <citation type="submission" date="2016-10" db="EMBL/GenBank/DDBJ databases">
        <authorList>
            <person name="de Groot N.N."/>
        </authorList>
    </citation>
    <scope>NUCLEOTIDE SEQUENCE</scope>
</reference>
<name>A0A1W1C2Z0_9ZZZZ</name>